<dbReference type="InterPro" id="IPR050126">
    <property type="entry name" value="Ap4A_hydrolase"/>
</dbReference>
<dbReference type="EMBL" id="JAFIRR010000152">
    <property type="protein sequence ID" value="MCO6418793.1"/>
    <property type="molecule type" value="Genomic_DNA"/>
</dbReference>
<evidence type="ECO:0000313" key="2">
    <source>
        <dbReference type="EMBL" id="MCO6418793.1"/>
    </source>
</evidence>
<dbReference type="Proteomes" id="UP001523392">
    <property type="component" value="Unassembled WGS sequence"/>
</dbReference>
<dbReference type="SUPFAM" id="SSF56300">
    <property type="entry name" value="Metallo-dependent phosphatases"/>
    <property type="match status" value="1"/>
</dbReference>
<proteinExistence type="predicted"/>
<dbReference type="PANTHER" id="PTHR42850:SF4">
    <property type="entry name" value="ZINC-DEPENDENT ENDOPOLYPHOSPHATASE"/>
    <property type="match status" value="1"/>
</dbReference>
<feature type="domain" description="Calcineurin-like phosphoesterase" evidence="1">
    <location>
        <begin position="17"/>
        <end position="202"/>
    </location>
</feature>
<protein>
    <submittedName>
        <fullName evidence="2">Metallophosphoesterase</fullName>
    </submittedName>
</protein>
<dbReference type="Gene3D" id="3.60.21.10">
    <property type="match status" value="1"/>
</dbReference>
<dbReference type="RefSeq" id="WP_252955421.1">
    <property type="nucleotide sequence ID" value="NZ_JAFIRR010000152.1"/>
</dbReference>
<name>A0ABT1DA38_9PROT</name>
<gene>
    <name evidence="2" type="ORF">JYK14_21910</name>
</gene>
<dbReference type="InterPro" id="IPR029052">
    <property type="entry name" value="Metallo-depent_PP-like"/>
</dbReference>
<dbReference type="Pfam" id="PF00149">
    <property type="entry name" value="Metallophos"/>
    <property type="match status" value="1"/>
</dbReference>
<accession>A0ABT1DA38</accession>
<sequence length="238" mass="24918">MSPAFQPAPGRLPAGHRVYAVGDVHGCAERLAALHRQIAADLAARPVARPLLVHLGDFVDRGPDSAGVLALLLAGPPAPGLPVVNLMGNHERTMLDALAGERAAITDWRFHGGREALASWGLDADADPAGWAEGIPLAHREFVAGLALSHAVGGYLFVHAGVRPGVKLAAQEPDDLLRIRHAFLNSEADFGAVVVHGHSPSRGPVVKANRIGIDTGAVFGRELTCLVLEADRLAFLSA</sequence>
<dbReference type="InterPro" id="IPR004843">
    <property type="entry name" value="Calcineurin-like_PHP"/>
</dbReference>
<reference evidence="2 3" key="1">
    <citation type="submission" date="2021-12" db="EMBL/GenBank/DDBJ databases">
        <title>Siccirubricoccus leaddurans sp. nov., a high concentration Zn2+ tolerance bacterium.</title>
        <authorList>
            <person name="Cao Y."/>
        </authorList>
    </citation>
    <scope>NUCLEOTIDE SEQUENCE [LARGE SCALE GENOMIC DNA]</scope>
    <source>
        <strain evidence="2 3">KC 17139</strain>
    </source>
</reference>
<comment type="caution">
    <text evidence="2">The sequence shown here is derived from an EMBL/GenBank/DDBJ whole genome shotgun (WGS) entry which is preliminary data.</text>
</comment>
<organism evidence="2 3">
    <name type="scientific">Siccirubricoccus soli</name>
    <dbReference type="NCBI Taxonomy" id="2899147"/>
    <lineage>
        <taxon>Bacteria</taxon>
        <taxon>Pseudomonadati</taxon>
        <taxon>Pseudomonadota</taxon>
        <taxon>Alphaproteobacteria</taxon>
        <taxon>Acetobacterales</taxon>
        <taxon>Roseomonadaceae</taxon>
        <taxon>Siccirubricoccus</taxon>
    </lineage>
</organism>
<dbReference type="PANTHER" id="PTHR42850">
    <property type="entry name" value="METALLOPHOSPHOESTERASE"/>
    <property type="match status" value="1"/>
</dbReference>
<evidence type="ECO:0000259" key="1">
    <source>
        <dbReference type="Pfam" id="PF00149"/>
    </source>
</evidence>
<evidence type="ECO:0000313" key="3">
    <source>
        <dbReference type="Proteomes" id="UP001523392"/>
    </source>
</evidence>
<keyword evidence="3" id="KW-1185">Reference proteome</keyword>